<evidence type="ECO:0000259" key="1">
    <source>
        <dbReference type="Pfam" id="PF24623"/>
    </source>
</evidence>
<reference evidence="2 3" key="1">
    <citation type="submission" date="2016-10" db="EMBL/GenBank/DDBJ databases">
        <authorList>
            <person name="de Groot N.N."/>
        </authorList>
    </citation>
    <scope>NUCLEOTIDE SEQUENCE [LARGE SCALE GENOMIC DNA]</scope>
    <source>
        <strain evidence="3">P4-7,KCTC 19426,CECT 7604</strain>
    </source>
</reference>
<protein>
    <recommendedName>
        <fullName evidence="1">DNA-binding phage zinc finger domain-containing protein</fullName>
    </recommendedName>
</protein>
<accession>A0A1H0JZ20</accession>
<dbReference type="EMBL" id="LT629710">
    <property type="protein sequence ID" value="SDO48927.1"/>
    <property type="molecule type" value="Genomic_DNA"/>
</dbReference>
<proteinExistence type="predicted"/>
<name>A0A1H0JZ20_9ACTN</name>
<dbReference type="AlphaFoldDB" id="A0A1H0JZ20"/>
<gene>
    <name evidence="2" type="ORF">SAMN04515671_1101</name>
</gene>
<evidence type="ECO:0000313" key="2">
    <source>
        <dbReference type="EMBL" id="SDO48927.1"/>
    </source>
</evidence>
<dbReference type="InterPro" id="IPR056911">
    <property type="entry name" value="Phage_Znf_bind_put"/>
</dbReference>
<keyword evidence="3" id="KW-1185">Reference proteome</keyword>
<dbReference type="STRING" id="1090615.SAMN04515671_1101"/>
<dbReference type="Proteomes" id="UP000198741">
    <property type="component" value="Chromosome I"/>
</dbReference>
<sequence length="97" mass="10595">MPVLPCRLEVSMIYERKPQPSAPSPTDLPSSIADIVPIDRARELRDAAAFRALVRSVDCPTCTASAGEKCINRLTGIEYGEKVPGHHRRARAAAGRR</sequence>
<dbReference type="Pfam" id="PF24623">
    <property type="entry name" value="Phage_zn_bind_8"/>
    <property type="match status" value="1"/>
</dbReference>
<feature type="domain" description="DNA-binding phage zinc finger" evidence="1">
    <location>
        <begin position="46"/>
        <end position="94"/>
    </location>
</feature>
<organism evidence="2 3">
    <name type="scientific">Nakamurella panacisegetis</name>
    <dbReference type="NCBI Taxonomy" id="1090615"/>
    <lineage>
        <taxon>Bacteria</taxon>
        <taxon>Bacillati</taxon>
        <taxon>Actinomycetota</taxon>
        <taxon>Actinomycetes</taxon>
        <taxon>Nakamurellales</taxon>
        <taxon>Nakamurellaceae</taxon>
        <taxon>Nakamurella</taxon>
    </lineage>
</organism>
<evidence type="ECO:0000313" key="3">
    <source>
        <dbReference type="Proteomes" id="UP000198741"/>
    </source>
</evidence>